<keyword evidence="3 5" id="KW-1133">Transmembrane helix</keyword>
<dbReference type="InterPro" id="IPR009908">
    <property type="entry name" value="Methylamine_util_MauE"/>
</dbReference>
<evidence type="ECO:0000256" key="3">
    <source>
        <dbReference type="ARBA" id="ARBA00022989"/>
    </source>
</evidence>
<feature type="transmembrane region" description="Helical" evidence="5">
    <location>
        <begin position="45"/>
        <end position="66"/>
    </location>
</feature>
<proteinExistence type="predicted"/>
<feature type="domain" description="Methylamine utilisation protein MauE" evidence="6">
    <location>
        <begin position="5"/>
        <end position="131"/>
    </location>
</feature>
<dbReference type="RefSeq" id="WP_354661789.1">
    <property type="nucleotide sequence ID" value="NZ_JBEXAC010000002.1"/>
</dbReference>
<dbReference type="EMBL" id="JBEXAC010000002">
    <property type="protein sequence ID" value="MET6999221.1"/>
    <property type="molecule type" value="Genomic_DNA"/>
</dbReference>
<comment type="caution">
    <text evidence="7">The sequence shown here is derived from an EMBL/GenBank/DDBJ whole genome shotgun (WGS) entry which is preliminary data.</text>
</comment>
<feature type="transmembrane region" description="Helical" evidence="5">
    <location>
        <begin position="72"/>
        <end position="95"/>
    </location>
</feature>
<gene>
    <name evidence="7" type="ORF">ABR189_17670</name>
</gene>
<keyword evidence="4 5" id="KW-0472">Membrane</keyword>
<accession>A0ABV2T8A4</accession>
<evidence type="ECO:0000256" key="5">
    <source>
        <dbReference type="SAM" id="Phobius"/>
    </source>
</evidence>
<keyword evidence="8" id="KW-1185">Reference proteome</keyword>
<dbReference type="Proteomes" id="UP001549749">
    <property type="component" value="Unassembled WGS sequence"/>
</dbReference>
<feature type="transmembrane region" description="Helical" evidence="5">
    <location>
        <begin position="116"/>
        <end position="137"/>
    </location>
</feature>
<name>A0ABV2T8A4_9BACT</name>
<comment type="subcellular location">
    <subcellularLocation>
        <location evidence="1">Membrane</location>
        <topology evidence="1">Multi-pass membrane protein</topology>
    </subcellularLocation>
</comment>
<evidence type="ECO:0000259" key="6">
    <source>
        <dbReference type="Pfam" id="PF07291"/>
    </source>
</evidence>
<evidence type="ECO:0000313" key="7">
    <source>
        <dbReference type="EMBL" id="MET6999221.1"/>
    </source>
</evidence>
<evidence type="ECO:0000256" key="4">
    <source>
        <dbReference type="ARBA" id="ARBA00023136"/>
    </source>
</evidence>
<protein>
    <submittedName>
        <fullName evidence="7">MauE/DoxX family redox-associated membrane protein</fullName>
    </submittedName>
</protein>
<feature type="transmembrane region" description="Helical" evidence="5">
    <location>
        <begin position="6"/>
        <end position="24"/>
    </location>
</feature>
<evidence type="ECO:0000313" key="8">
    <source>
        <dbReference type="Proteomes" id="UP001549749"/>
    </source>
</evidence>
<organism evidence="7 8">
    <name type="scientific">Chitinophaga defluvii</name>
    <dbReference type="NCBI Taxonomy" id="3163343"/>
    <lineage>
        <taxon>Bacteria</taxon>
        <taxon>Pseudomonadati</taxon>
        <taxon>Bacteroidota</taxon>
        <taxon>Chitinophagia</taxon>
        <taxon>Chitinophagales</taxon>
        <taxon>Chitinophagaceae</taxon>
        <taxon>Chitinophaga</taxon>
    </lineage>
</organism>
<evidence type="ECO:0000256" key="1">
    <source>
        <dbReference type="ARBA" id="ARBA00004141"/>
    </source>
</evidence>
<keyword evidence="2 5" id="KW-0812">Transmembrane</keyword>
<evidence type="ECO:0000256" key="2">
    <source>
        <dbReference type="ARBA" id="ARBA00022692"/>
    </source>
</evidence>
<dbReference type="Pfam" id="PF07291">
    <property type="entry name" value="MauE"/>
    <property type="match status" value="1"/>
</dbReference>
<sequence>MKTKAFITEVIAALLILLFVYTALSKLIDYEVFRMQLMQSPLLKAFAWLISWGLPLTEIVVVSLLLMKKTRLLGLFSALALMTMFTTYIIILLSYSRVIPCSCGGILAALSWSQHLFVNLFFVLISMVGILLCSLPVTEKSAV</sequence>
<reference evidence="7 8" key="1">
    <citation type="submission" date="2024-06" db="EMBL/GenBank/DDBJ databases">
        <title>Chitinophaga defluvii sp. nov., isolated from municipal sewage.</title>
        <authorList>
            <person name="Zhang L."/>
        </authorList>
    </citation>
    <scope>NUCLEOTIDE SEQUENCE [LARGE SCALE GENOMIC DNA]</scope>
    <source>
        <strain evidence="7 8">H8</strain>
    </source>
</reference>